<dbReference type="Gene3D" id="3.40.1020.10">
    <property type="entry name" value="Biosynthetic Threonine Deaminase, Domain 3"/>
    <property type="match status" value="1"/>
</dbReference>
<evidence type="ECO:0000256" key="5">
    <source>
        <dbReference type="ARBA" id="ARBA00010869"/>
    </source>
</evidence>
<dbReference type="GO" id="GO:0009097">
    <property type="term" value="P:isoleucine biosynthetic process"/>
    <property type="evidence" value="ECO:0000318"/>
    <property type="project" value="GO_Central"/>
</dbReference>
<dbReference type="FunFam" id="3.40.50.1100:FF:000005">
    <property type="entry name" value="Threonine dehydratase catabolic"/>
    <property type="match status" value="1"/>
</dbReference>
<reference evidence="17 18" key="3">
    <citation type="journal article" date="2010" name="BMC Genomics">
        <title>Transcriptome sequencing and comparative analysis of cucumber flowers with different sex types.</title>
        <authorList>
            <person name="Guo S."/>
            <person name="Zheng Y."/>
            <person name="Joung J.G."/>
            <person name="Liu S."/>
            <person name="Zhang Z."/>
            <person name="Crasta O.R."/>
            <person name="Sobral B.W."/>
            <person name="Xu Y."/>
            <person name="Huang S."/>
            <person name="Fei Z."/>
        </authorList>
    </citation>
    <scope>NUCLEOTIDE SEQUENCE [LARGE SCALE GENOMIC DNA]</scope>
    <source>
        <strain evidence="18">cv. 9930</strain>
    </source>
</reference>
<feature type="region of interest" description="Disordered" evidence="15">
    <location>
        <begin position="1"/>
        <end position="63"/>
    </location>
</feature>
<keyword evidence="6" id="KW-0150">Chloroplast</keyword>
<dbReference type="GO" id="GO:0006563">
    <property type="term" value="P:L-serine metabolic process"/>
    <property type="evidence" value="ECO:0007669"/>
    <property type="project" value="UniProtKB-ARBA"/>
</dbReference>
<comment type="catalytic activity">
    <reaction evidence="1 14">
        <text>L-threonine = 2-oxobutanoate + NH4(+)</text>
        <dbReference type="Rhea" id="RHEA:22108"/>
        <dbReference type="ChEBI" id="CHEBI:16763"/>
        <dbReference type="ChEBI" id="CHEBI:28938"/>
        <dbReference type="ChEBI" id="CHEBI:57926"/>
        <dbReference type="EC" id="4.3.1.19"/>
    </reaction>
</comment>
<evidence type="ECO:0000256" key="13">
    <source>
        <dbReference type="ARBA" id="ARBA00023304"/>
    </source>
</evidence>
<dbReference type="InterPro" id="IPR045865">
    <property type="entry name" value="ACT-like_dom_sf"/>
</dbReference>
<dbReference type="CDD" id="cd04907">
    <property type="entry name" value="ACT_ThrD-I_2"/>
    <property type="match status" value="1"/>
</dbReference>
<keyword evidence="11 14" id="KW-0663">Pyridoxal phosphate</keyword>
<feature type="domain" description="ACT-like" evidence="16">
    <location>
        <begin position="430"/>
        <end position="502"/>
    </location>
</feature>
<dbReference type="Gene3D" id="3.40.50.1100">
    <property type="match status" value="2"/>
</dbReference>
<evidence type="ECO:0000256" key="1">
    <source>
        <dbReference type="ARBA" id="ARBA00001274"/>
    </source>
</evidence>
<dbReference type="InterPro" id="IPR001926">
    <property type="entry name" value="TrpB-like_PALP"/>
</dbReference>
<dbReference type="eggNOG" id="KOG1250">
    <property type="taxonomic scope" value="Eukaryota"/>
</dbReference>
<evidence type="ECO:0000256" key="2">
    <source>
        <dbReference type="ARBA" id="ARBA00001933"/>
    </source>
</evidence>
<evidence type="ECO:0000256" key="3">
    <source>
        <dbReference type="ARBA" id="ARBA00004229"/>
    </source>
</evidence>
<reference evidence="17 18" key="2">
    <citation type="journal article" date="2009" name="PLoS ONE">
        <title>An integrated genetic and cytogenetic map of the cucumber genome.</title>
        <authorList>
            <person name="Ren Y."/>
            <person name="Zhang Z."/>
            <person name="Liu J."/>
            <person name="Staub J.E."/>
            <person name="Han Y."/>
            <person name="Cheng Z."/>
            <person name="Li X."/>
            <person name="Lu J."/>
            <person name="Miao H."/>
            <person name="Kang H."/>
            <person name="Xie B."/>
            <person name="Gu X."/>
            <person name="Wang X."/>
            <person name="Du Y."/>
            <person name="Jin W."/>
            <person name="Huang S."/>
        </authorList>
    </citation>
    <scope>NUCLEOTIDE SEQUENCE [LARGE SCALE GENOMIC DNA]</scope>
    <source>
        <strain evidence="18">cv. 9930</strain>
    </source>
</reference>
<dbReference type="Pfam" id="PF00291">
    <property type="entry name" value="PALP"/>
    <property type="match status" value="1"/>
</dbReference>
<dbReference type="InterPro" id="IPR036052">
    <property type="entry name" value="TrpB-like_PALP_sf"/>
</dbReference>
<dbReference type="GO" id="GO:0003941">
    <property type="term" value="F:L-serine ammonia-lyase activity"/>
    <property type="evidence" value="ECO:0007669"/>
    <property type="project" value="UniProtKB-ARBA"/>
</dbReference>
<keyword evidence="12 14" id="KW-0456">Lyase</keyword>
<proteinExistence type="inferred from homology"/>
<dbReference type="GO" id="GO:0030170">
    <property type="term" value="F:pyridoxal phosphate binding"/>
    <property type="evidence" value="ECO:0007669"/>
    <property type="project" value="InterPro"/>
</dbReference>
<dbReference type="STRING" id="3659.A0A0A0KET0"/>
<feature type="domain" description="ACT-like" evidence="16">
    <location>
        <begin position="524"/>
        <end position="595"/>
    </location>
</feature>
<name>A0A0A0KET0_CUCSA</name>
<dbReference type="GO" id="GO:0009507">
    <property type="term" value="C:chloroplast"/>
    <property type="evidence" value="ECO:0007669"/>
    <property type="project" value="UniProtKB-SubCell"/>
</dbReference>
<dbReference type="EMBL" id="CM002927">
    <property type="protein sequence ID" value="KGN48215.1"/>
    <property type="molecule type" value="Genomic_DNA"/>
</dbReference>
<evidence type="ECO:0000313" key="18">
    <source>
        <dbReference type="Proteomes" id="UP000029981"/>
    </source>
</evidence>
<dbReference type="GO" id="GO:0004794">
    <property type="term" value="F:threonine deaminase activity"/>
    <property type="evidence" value="ECO:0000318"/>
    <property type="project" value="GO_Central"/>
</dbReference>
<dbReference type="PANTHER" id="PTHR48078:SF11">
    <property type="entry name" value="THREONINE DEHYDRATASE, MITOCHONDRIAL"/>
    <property type="match status" value="1"/>
</dbReference>
<dbReference type="InterPro" id="IPR050147">
    <property type="entry name" value="Ser/Thr_Dehydratase"/>
</dbReference>
<evidence type="ECO:0000256" key="8">
    <source>
        <dbReference type="ARBA" id="ARBA00022624"/>
    </source>
</evidence>
<feature type="compositionally biased region" description="Basic and acidic residues" evidence="15">
    <location>
        <begin position="16"/>
        <end position="38"/>
    </location>
</feature>
<dbReference type="SUPFAM" id="SSF53686">
    <property type="entry name" value="Tryptophan synthase beta subunit-like PLP-dependent enzymes"/>
    <property type="match status" value="1"/>
</dbReference>
<sequence length="606" mass="67236">MSFWPREQPRGGRAGDGGRHFQDQWEHQEGRGRGRPDLGFHFQTPNPWEQQPRPTTQRDQHATVVDPKNNETITIKIPVVSWKELQYPSGKLGAIPKRPEVIDEQKQMEYLKKILSSKVYDVASESPLHFAPNLSKGTGVNIWLKREDTHPVYSFKLRGAYNMMSQLSKNDLEKGVICASAGNHAQGVALAASKLKTQSLTVMPRSTPPNKIEAVKKLGGNVVLFGDTFDDALEHAKQVCKEQNLKIIPPFDNEDIIVGQGTVGMEIGHQMREPVDAIFVPVGGGGLIAGVASYYKLVYPKVKIIGVEPYDANSMASALYNDQVVQVQDVGTFADGVDIKRVGDETFRISRELVDGIVLVDKHEMAAAIKEVYEDTKSMLEPAGALAVAGAKAYYKYNNIKGVNVVAITSGANMNFDQLSSIAGKVDSEATFASILPEKPGSLKSALSHLVGSRNITEIKYRHNSEKDAIVFYSVWLSEISELEDMKKQIESSTFETFDLTNNEVFKDHFRYMVGGRSNVPNEVFYRFTLPDRPGSLSQCLDALSPRWDISLIHYRRQGTISGDVLIGLQVRDSEMDELNESAKKLGFDYAAVSYNDPASKLFTNI</sequence>
<evidence type="ECO:0000256" key="7">
    <source>
        <dbReference type="ARBA" id="ARBA00022605"/>
    </source>
</evidence>
<keyword evidence="18" id="KW-1185">Reference proteome</keyword>
<evidence type="ECO:0000256" key="11">
    <source>
        <dbReference type="ARBA" id="ARBA00022898"/>
    </source>
</evidence>
<dbReference type="CDD" id="cd01562">
    <property type="entry name" value="Thr-dehyd"/>
    <property type="match status" value="1"/>
</dbReference>
<dbReference type="InterPro" id="IPR005787">
    <property type="entry name" value="Thr_deHydtase_biosynth"/>
</dbReference>
<comment type="cofactor">
    <cofactor evidence="2 14">
        <name>pyridoxal 5'-phosphate</name>
        <dbReference type="ChEBI" id="CHEBI:597326"/>
    </cofactor>
</comment>
<accession>A0A0A0KET0</accession>
<dbReference type="OrthoDB" id="4418812at2759"/>
<comment type="pathway">
    <text evidence="4 14">Amino-acid biosynthesis; L-isoleucine biosynthesis; 2-oxobutanoate from L-threonine: step 1/1.</text>
</comment>
<dbReference type="Gramene" id="KGN48215">
    <property type="protein sequence ID" value="KGN48215"/>
    <property type="gene ID" value="Csa_6G448730"/>
</dbReference>
<evidence type="ECO:0000256" key="4">
    <source>
        <dbReference type="ARBA" id="ARBA00004810"/>
    </source>
</evidence>
<feature type="compositionally biased region" description="Polar residues" evidence="15">
    <location>
        <begin position="43"/>
        <end position="55"/>
    </location>
</feature>
<keyword evidence="10" id="KW-0677">Repeat</keyword>
<evidence type="ECO:0000256" key="9">
    <source>
        <dbReference type="ARBA" id="ARBA00022640"/>
    </source>
</evidence>
<dbReference type="NCBIfam" id="NF006674">
    <property type="entry name" value="PRK09224.1"/>
    <property type="match status" value="1"/>
</dbReference>
<evidence type="ECO:0000256" key="10">
    <source>
        <dbReference type="ARBA" id="ARBA00022737"/>
    </source>
</evidence>
<dbReference type="AlphaFoldDB" id="A0A0A0KET0"/>
<evidence type="ECO:0000256" key="15">
    <source>
        <dbReference type="SAM" id="MobiDB-lite"/>
    </source>
</evidence>
<evidence type="ECO:0000256" key="6">
    <source>
        <dbReference type="ARBA" id="ARBA00022528"/>
    </source>
</evidence>
<dbReference type="SUPFAM" id="SSF55021">
    <property type="entry name" value="ACT-like"/>
    <property type="match status" value="2"/>
</dbReference>
<reference evidence="17 18" key="4">
    <citation type="journal article" date="2011" name="BMC Genomics">
        <title>RNA-Seq improves annotation of protein-coding genes in the cucumber genome.</title>
        <authorList>
            <person name="Li Z."/>
            <person name="Zhang Z."/>
            <person name="Yan P."/>
            <person name="Huang S."/>
            <person name="Fei Z."/>
            <person name="Lin K."/>
        </authorList>
    </citation>
    <scope>NUCLEOTIDE SEQUENCE [LARGE SCALE GENOMIC DNA]</scope>
    <source>
        <strain evidence="18">cv. 9930</strain>
    </source>
</reference>
<protein>
    <recommendedName>
        <fullName evidence="14">Threonine dehydratase</fullName>
        <ecNumber evidence="14">4.3.1.19</ecNumber>
    </recommendedName>
    <alternativeName>
        <fullName evidence="14">Threonine deaminase</fullName>
    </alternativeName>
</protein>
<dbReference type="FunFam" id="3.40.1020.10:FF:000003">
    <property type="entry name" value="Threonine dehydratase"/>
    <property type="match status" value="1"/>
</dbReference>
<evidence type="ECO:0000256" key="12">
    <source>
        <dbReference type="ARBA" id="ARBA00023239"/>
    </source>
</evidence>
<evidence type="ECO:0000256" key="14">
    <source>
        <dbReference type="RuleBase" id="RU362012"/>
    </source>
</evidence>
<dbReference type="InterPro" id="IPR000634">
    <property type="entry name" value="Ser/Thr_deHydtase_PyrdxlP-BS"/>
</dbReference>
<dbReference type="PANTHER" id="PTHR48078">
    <property type="entry name" value="THREONINE DEHYDRATASE, MITOCHONDRIAL-RELATED"/>
    <property type="match status" value="1"/>
</dbReference>
<comment type="similarity">
    <text evidence="5 14">Belongs to the serine/threonine dehydratase family.</text>
</comment>
<keyword evidence="8 14" id="KW-0412">Isoleucine biosynthesis</keyword>
<keyword evidence="7 14" id="KW-0028">Amino-acid biosynthesis</keyword>
<gene>
    <name evidence="17" type="ORF">Csa_6G448730</name>
</gene>
<dbReference type="PROSITE" id="PS00165">
    <property type="entry name" value="DEHYDRATASE_SER_THR"/>
    <property type="match status" value="1"/>
</dbReference>
<dbReference type="InterPro" id="IPR038110">
    <property type="entry name" value="TD_ACT-like_sf"/>
</dbReference>
<keyword evidence="9" id="KW-0934">Plastid</keyword>
<dbReference type="EC" id="4.3.1.19" evidence="14"/>
<dbReference type="Proteomes" id="UP000029981">
    <property type="component" value="Chromosome 6"/>
</dbReference>
<evidence type="ECO:0000313" key="17">
    <source>
        <dbReference type="EMBL" id="KGN48215.1"/>
    </source>
</evidence>
<reference evidence="17 18" key="1">
    <citation type="journal article" date="2009" name="Nat. Genet.">
        <title>The genome of the cucumber, Cucumis sativus L.</title>
        <authorList>
            <person name="Huang S."/>
            <person name="Li R."/>
            <person name="Zhang Z."/>
            <person name="Li L."/>
            <person name="Gu X."/>
            <person name="Fan W."/>
            <person name="Lucas W.J."/>
            <person name="Wang X."/>
            <person name="Xie B."/>
            <person name="Ni P."/>
            <person name="Ren Y."/>
            <person name="Zhu H."/>
            <person name="Li J."/>
            <person name="Lin K."/>
            <person name="Jin W."/>
            <person name="Fei Z."/>
            <person name="Li G."/>
            <person name="Staub J."/>
            <person name="Kilian A."/>
            <person name="van der Vossen E.A."/>
            <person name="Wu Y."/>
            <person name="Guo J."/>
            <person name="He J."/>
            <person name="Jia Z."/>
            <person name="Ren Y."/>
            <person name="Tian G."/>
            <person name="Lu Y."/>
            <person name="Ruan J."/>
            <person name="Qian W."/>
            <person name="Wang M."/>
            <person name="Huang Q."/>
            <person name="Li B."/>
            <person name="Xuan Z."/>
            <person name="Cao J."/>
            <person name="Asan"/>
            <person name="Wu Z."/>
            <person name="Zhang J."/>
            <person name="Cai Q."/>
            <person name="Bai Y."/>
            <person name="Zhao B."/>
            <person name="Han Y."/>
            <person name="Li Y."/>
            <person name="Li X."/>
            <person name="Wang S."/>
            <person name="Shi Q."/>
            <person name="Liu S."/>
            <person name="Cho W.K."/>
            <person name="Kim J.Y."/>
            <person name="Xu Y."/>
            <person name="Heller-Uszynska K."/>
            <person name="Miao H."/>
            <person name="Cheng Z."/>
            <person name="Zhang S."/>
            <person name="Wu J."/>
            <person name="Yang Y."/>
            <person name="Kang H."/>
            <person name="Li M."/>
            <person name="Liang H."/>
            <person name="Ren X."/>
            <person name="Shi Z."/>
            <person name="Wen M."/>
            <person name="Jian M."/>
            <person name="Yang H."/>
            <person name="Zhang G."/>
            <person name="Yang Z."/>
            <person name="Chen R."/>
            <person name="Liu S."/>
            <person name="Li J."/>
            <person name="Ma L."/>
            <person name="Liu H."/>
            <person name="Zhou Y."/>
            <person name="Zhao J."/>
            <person name="Fang X."/>
            <person name="Li G."/>
            <person name="Fang L."/>
            <person name="Li Y."/>
            <person name="Liu D."/>
            <person name="Zheng H."/>
            <person name="Zhang Y."/>
            <person name="Qin N."/>
            <person name="Li Z."/>
            <person name="Yang G."/>
            <person name="Yang S."/>
            <person name="Bolund L."/>
            <person name="Kristiansen K."/>
            <person name="Zheng H."/>
            <person name="Li S."/>
            <person name="Zhang X."/>
            <person name="Yang H."/>
            <person name="Wang J."/>
            <person name="Sun R."/>
            <person name="Zhang B."/>
            <person name="Jiang S."/>
            <person name="Wang J."/>
            <person name="Du Y."/>
            <person name="Li S."/>
        </authorList>
    </citation>
    <scope>NUCLEOTIDE SEQUENCE [LARGE SCALE GENOMIC DNA]</scope>
    <source>
        <strain evidence="18">cv. 9930</strain>
    </source>
</reference>
<organism evidence="17 18">
    <name type="scientific">Cucumis sativus</name>
    <name type="common">Cucumber</name>
    <dbReference type="NCBI Taxonomy" id="3659"/>
    <lineage>
        <taxon>Eukaryota</taxon>
        <taxon>Viridiplantae</taxon>
        <taxon>Streptophyta</taxon>
        <taxon>Embryophyta</taxon>
        <taxon>Tracheophyta</taxon>
        <taxon>Spermatophyta</taxon>
        <taxon>Magnoliopsida</taxon>
        <taxon>eudicotyledons</taxon>
        <taxon>Gunneridae</taxon>
        <taxon>Pentapetalae</taxon>
        <taxon>rosids</taxon>
        <taxon>fabids</taxon>
        <taxon>Cucurbitales</taxon>
        <taxon>Cucurbitaceae</taxon>
        <taxon>Benincaseae</taxon>
        <taxon>Cucumis</taxon>
    </lineage>
</organism>
<dbReference type="KEGG" id="csv:101205445"/>
<evidence type="ECO:0000259" key="16">
    <source>
        <dbReference type="PROSITE" id="PS51672"/>
    </source>
</evidence>
<dbReference type="NCBIfam" id="TIGR01124">
    <property type="entry name" value="ilvA_2Cterm"/>
    <property type="match status" value="1"/>
</dbReference>
<dbReference type="UniPathway" id="UPA00047">
    <property type="reaction ID" value="UER00054"/>
</dbReference>
<comment type="subcellular location">
    <subcellularLocation>
        <location evidence="3">Plastid</location>
        <location evidence="3">Chloroplast</location>
    </subcellularLocation>
</comment>
<dbReference type="InterPro" id="IPR001721">
    <property type="entry name" value="TD_ACT-like"/>
</dbReference>
<dbReference type="Pfam" id="PF00585">
    <property type="entry name" value="Thr_dehydrat_C"/>
    <property type="match status" value="2"/>
</dbReference>
<keyword evidence="13 14" id="KW-0100">Branched-chain amino acid biosynthesis</keyword>
<dbReference type="PROSITE" id="PS51672">
    <property type="entry name" value="ACT_LIKE"/>
    <property type="match status" value="2"/>
</dbReference>